<proteinExistence type="predicted"/>
<organism evidence="2 3">
    <name type="scientific">Microbacterium hydrocarbonoxydans</name>
    <dbReference type="NCBI Taxonomy" id="273678"/>
    <lineage>
        <taxon>Bacteria</taxon>
        <taxon>Bacillati</taxon>
        <taxon>Actinomycetota</taxon>
        <taxon>Actinomycetes</taxon>
        <taxon>Micrococcales</taxon>
        <taxon>Microbacteriaceae</taxon>
        <taxon>Microbacterium</taxon>
    </lineage>
</organism>
<dbReference type="PANTHER" id="PTHR35908:SF1">
    <property type="entry name" value="CONSERVED PROTEIN"/>
    <property type="match status" value="1"/>
</dbReference>
<evidence type="ECO:0000259" key="1">
    <source>
        <dbReference type="PROSITE" id="PS51819"/>
    </source>
</evidence>
<feature type="domain" description="VOC" evidence="1">
    <location>
        <begin position="3"/>
        <end position="116"/>
    </location>
</feature>
<protein>
    <recommendedName>
        <fullName evidence="1">VOC domain-containing protein</fullName>
    </recommendedName>
</protein>
<dbReference type="Gene3D" id="3.10.180.10">
    <property type="entry name" value="2,3-Dihydroxybiphenyl 1,2-Dioxygenase, domain 1"/>
    <property type="match status" value="1"/>
</dbReference>
<dbReference type="Proteomes" id="UP000183750">
    <property type="component" value="Unassembled WGS sequence"/>
</dbReference>
<dbReference type="PANTHER" id="PTHR35908">
    <property type="entry name" value="HYPOTHETICAL FUSION PROTEIN"/>
    <property type="match status" value="1"/>
</dbReference>
<accession>A0A1H4IQ80</accession>
<name>A0A1H4IQ80_9MICO</name>
<sequence length="128" mass="14544">MLKIVSIVIRVNDLAAQSRFWQAALDYVERDPASDDWGVLKPRDADTPCIALDAHHSERVLPPRIHLDIYAEDQAAEVRRLAELGAREVHWDKLPEDADYVIMEDPEGNRFCVVDRPDWSGWESPPGG</sequence>
<dbReference type="CDD" id="cd06587">
    <property type="entry name" value="VOC"/>
    <property type="match status" value="1"/>
</dbReference>
<dbReference type="RefSeq" id="WP_060927732.1">
    <property type="nucleotide sequence ID" value="NZ_FNSQ01000005.1"/>
</dbReference>
<gene>
    <name evidence="2" type="ORF">SAMN04489807_0153</name>
</gene>
<dbReference type="EMBL" id="FNSQ01000005">
    <property type="protein sequence ID" value="SEB36254.1"/>
    <property type="molecule type" value="Genomic_DNA"/>
</dbReference>
<keyword evidence="3" id="KW-1185">Reference proteome</keyword>
<reference evidence="3" key="1">
    <citation type="submission" date="2016-10" db="EMBL/GenBank/DDBJ databases">
        <authorList>
            <person name="Varghese N."/>
            <person name="Submissions S."/>
        </authorList>
    </citation>
    <scope>NUCLEOTIDE SEQUENCE [LARGE SCALE GENOMIC DNA]</scope>
    <source>
        <strain evidence="3">DSM 16089</strain>
    </source>
</reference>
<evidence type="ECO:0000313" key="2">
    <source>
        <dbReference type="EMBL" id="SEB36254.1"/>
    </source>
</evidence>
<dbReference type="InterPro" id="IPR041581">
    <property type="entry name" value="Glyoxalase_6"/>
</dbReference>
<evidence type="ECO:0000313" key="3">
    <source>
        <dbReference type="Proteomes" id="UP000183750"/>
    </source>
</evidence>
<dbReference type="AlphaFoldDB" id="A0A1H4IQ80"/>
<dbReference type="OrthoDB" id="5524593at2"/>
<dbReference type="SUPFAM" id="SSF54593">
    <property type="entry name" value="Glyoxalase/Bleomycin resistance protein/Dihydroxybiphenyl dioxygenase"/>
    <property type="match status" value="1"/>
</dbReference>
<dbReference type="Pfam" id="PF18029">
    <property type="entry name" value="Glyoxalase_6"/>
    <property type="match status" value="1"/>
</dbReference>
<dbReference type="PROSITE" id="PS51819">
    <property type="entry name" value="VOC"/>
    <property type="match status" value="1"/>
</dbReference>
<dbReference type="InterPro" id="IPR037523">
    <property type="entry name" value="VOC_core"/>
</dbReference>
<dbReference type="InterPro" id="IPR029068">
    <property type="entry name" value="Glyas_Bleomycin-R_OHBP_Dase"/>
</dbReference>